<keyword evidence="1" id="KW-0175">Coiled coil</keyword>
<protein>
    <submittedName>
        <fullName evidence="5">T7SS-secreted protein</fullName>
    </submittedName>
</protein>
<keyword evidence="6" id="KW-1185">Reference proteome</keyword>
<evidence type="ECO:0000256" key="3">
    <source>
        <dbReference type="SAM" id="Phobius"/>
    </source>
</evidence>
<dbReference type="EMBL" id="JBIAFP010000005">
    <property type="protein sequence ID" value="MFE9224910.1"/>
    <property type="molecule type" value="Genomic_DNA"/>
</dbReference>
<keyword evidence="3" id="KW-1133">Transmembrane helix</keyword>
<dbReference type="Proteomes" id="UP001601288">
    <property type="component" value="Unassembled WGS sequence"/>
</dbReference>
<feature type="region of interest" description="Disordered" evidence="2">
    <location>
        <begin position="118"/>
        <end position="156"/>
    </location>
</feature>
<gene>
    <name evidence="5" type="ORF">ACFYM3_09795</name>
</gene>
<evidence type="ECO:0000259" key="4">
    <source>
        <dbReference type="Pfam" id="PF21725"/>
    </source>
</evidence>
<keyword evidence="3" id="KW-0472">Membrane</keyword>
<feature type="coiled-coil region" evidence="1">
    <location>
        <begin position="85"/>
        <end position="112"/>
    </location>
</feature>
<dbReference type="InterPro" id="IPR049082">
    <property type="entry name" value="T7SS_signal"/>
</dbReference>
<dbReference type="Pfam" id="PF21725">
    <property type="entry name" value="T7SS_signal"/>
    <property type="match status" value="1"/>
</dbReference>
<name>A0ABW6L8V9_9ACTN</name>
<keyword evidence="3" id="KW-0812">Transmembrane</keyword>
<feature type="compositionally biased region" description="Basic and acidic residues" evidence="2">
    <location>
        <begin position="131"/>
        <end position="156"/>
    </location>
</feature>
<feature type="transmembrane region" description="Helical" evidence="3">
    <location>
        <begin position="249"/>
        <end position="270"/>
    </location>
</feature>
<evidence type="ECO:0000256" key="2">
    <source>
        <dbReference type="SAM" id="MobiDB-lite"/>
    </source>
</evidence>
<sequence>MGSSKYPNLGFDPAPGDLETVRLMVSAIGRVNRESGSTQTQLAKVGTSDGIWAGQAADAFITSVDKIPPYLKRALGSIDSAHRVLSNWETSLDGFQARARKLEEEAAVAAKKASTAKGALDALPSDTSGMPDKEQEKHDKDKESKQRAYDSAHGELEAVRSRARALNAEYVTAADTTARAVKDAADDAPPEPGWFDDLVDGFTEFLSDAWDTLTDPNFWKLVGDLLADIAMVIGVVCLVALMLGTGVGALGLIGFLVGVGALAAHSAAMIGGAEGVTWETLAWDALGVVAGGASLAGAKLAQAGRLLVQSGRTLRATEGFMATLGKIGSGGWGNIAKIPSGMANSARGFAMAGQGWVRVAAGQALDITGTVTGAGFALGSNSNDGRWLDGDWNISDIPVVGPGAGFAAYEPPDNEPTTMAPGPLGPRFDTAATLTSAGDSFTKGLESTDFGTAA</sequence>
<evidence type="ECO:0000313" key="6">
    <source>
        <dbReference type="Proteomes" id="UP001601288"/>
    </source>
</evidence>
<evidence type="ECO:0000313" key="5">
    <source>
        <dbReference type="EMBL" id="MFE9224910.1"/>
    </source>
</evidence>
<reference evidence="5 6" key="1">
    <citation type="submission" date="2024-10" db="EMBL/GenBank/DDBJ databases">
        <title>The Natural Products Discovery Center: Release of the First 8490 Sequenced Strains for Exploring Actinobacteria Biosynthetic Diversity.</title>
        <authorList>
            <person name="Kalkreuter E."/>
            <person name="Kautsar S.A."/>
            <person name="Yang D."/>
            <person name="Bader C.D."/>
            <person name="Teijaro C.N."/>
            <person name="Fluegel L."/>
            <person name="Davis C.M."/>
            <person name="Simpson J.R."/>
            <person name="Lauterbach L."/>
            <person name="Steele A.D."/>
            <person name="Gui C."/>
            <person name="Meng S."/>
            <person name="Li G."/>
            <person name="Viehrig K."/>
            <person name="Ye F."/>
            <person name="Su P."/>
            <person name="Kiefer A.F."/>
            <person name="Nichols A."/>
            <person name="Cepeda A.J."/>
            <person name="Yan W."/>
            <person name="Fan B."/>
            <person name="Jiang Y."/>
            <person name="Adhikari A."/>
            <person name="Zheng C.-J."/>
            <person name="Schuster L."/>
            <person name="Cowan T.M."/>
            <person name="Smanski M.J."/>
            <person name="Chevrette M.G."/>
            <person name="De Carvalho L.P.S."/>
            <person name="Shen B."/>
        </authorList>
    </citation>
    <scope>NUCLEOTIDE SEQUENCE [LARGE SCALE GENOMIC DNA]</scope>
    <source>
        <strain evidence="5 6">NPDC007066</strain>
    </source>
</reference>
<feature type="domain" description="Putative T7SS secretion signal" evidence="4">
    <location>
        <begin position="16"/>
        <end position="192"/>
    </location>
</feature>
<organism evidence="5 6">
    <name type="scientific">Streptomyces massasporeus</name>
    <dbReference type="NCBI Taxonomy" id="67324"/>
    <lineage>
        <taxon>Bacteria</taxon>
        <taxon>Bacillati</taxon>
        <taxon>Actinomycetota</taxon>
        <taxon>Actinomycetes</taxon>
        <taxon>Kitasatosporales</taxon>
        <taxon>Streptomycetaceae</taxon>
        <taxon>Streptomyces</taxon>
    </lineage>
</organism>
<accession>A0ABW6L8V9</accession>
<feature type="transmembrane region" description="Helical" evidence="3">
    <location>
        <begin position="225"/>
        <end position="243"/>
    </location>
</feature>
<dbReference type="RefSeq" id="WP_358290598.1">
    <property type="nucleotide sequence ID" value="NZ_JBEYGJ010000044.1"/>
</dbReference>
<proteinExistence type="predicted"/>
<evidence type="ECO:0000256" key="1">
    <source>
        <dbReference type="SAM" id="Coils"/>
    </source>
</evidence>
<comment type="caution">
    <text evidence="5">The sequence shown here is derived from an EMBL/GenBank/DDBJ whole genome shotgun (WGS) entry which is preliminary data.</text>
</comment>